<dbReference type="EMBL" id="JBEDUW010000002">
    <property type="protein sequence ID" value="KAK9946530.1"/>
    <property type="molecule type" value="Genomic_DNA"/>
</dbReference>
<dbReference type="GO" id="GO:0004029">
    <property type="term" value="F:aldehyde dehydrogenase (NAD+) activity"/>
    <property type="evidence" value="ECO:0007669"/>
    <property type="project" value="TreeGrafter"/>
</dbReference>
<feature type="domain" description="NAD-dependent epimerase/dehydratase" evidence="2">
    <location>
        <begin position="3"/>
        <end position="37"/>
    </location>
</feature>
<dbReference type="PANTHER" id="PTHR48079:SF6">
    <property type="entry name" value="NAD(P)-BINDING DOMAIN-CONTAINING PROTEIN-RELATED"/>
    <property type="match status" value="1"/>
</dbReference>
<dbReference type="PANTHER" id="PTHR48079">
    <property type="entry name" value="PROTEIN YEEZ"/>
    <property type="match status" value="1"/>
</dbReference>
<evidence type="ECO:0000256" key="1">
    <source>
        <dbReference type="SAM" id="MobiDB-lite"/>
    </source>
</evidence>
<dbReference type="GO" id="GO:0005737">
    <property type="term" value="C:cytoplasm"/>
    <property type="evidence" value="ECO:0007669"/>
    <property type="project" value="TreeGrafter"/>
</dbReference>
<dbReference type="AlphaFoldDB" id="A0AAW1YEH0"/>
<comment type="caution">
    <text evidence="3">The sequence shown here is derived from an EMBL/GenBank/DDBJ whole genome shotgun (WGS) entry which is preliminary data.</text>
</comment>
<keyword evidence="4" id="KW-1185">Reference proteome</keyword>
<dbReference type="Pfam" id="PF01370">
    <property type="entry name" value="Epimerase"/>
    <property type="match status" value="1"/>
</dbReference>
<name>A0AAW1YEH0_RUBAR</name>
<feature type="region of interest" description="Disordered" evidence="1">
    <location>
        <begin position="60"/>
        <end position="84"/>
    </location>
</feature>
<accession>A0AAW1YEH0</accession>
<dbReference type="InterPro" id="IPR001509">
    <property type="entry name" value="Epimerase_deHydtase"/>
</dbReference>
<proteinExistence type="predicted"/>
<protein>
    <recommendedName>
        <fullName evidence="2">NAD-dependent epimerase/dehydratase domain-containing protein</fullName>
    </recommendedName>
</protein>
<organism evidence="3 4">
    <name type="scientific">Rubus argutus</name>
    <name type="common">Southern blackberry</name>
    <dbReference type="NCBI Taxonomy" id="59490"/>
    <lineage>
        <taxon>Eukaryota</taxon>
        <taxon>Viridiplantae</taxon>
        <taxon>Streptophyta</taxon>
        <taxon>Embryophyta</taxon>
        <taxon>Tracheophyta</taxon>
        <taxon>Spermatophyta</taxon>
        <taxon>Magnoliopsida</taxon>
        <taxon>eudicotyledons</taxon>
        <taxon>Gunneridae</taxon>
        <taxon>Pentapetalae</taxon>
        <taxon>rosids</taxon>
        <taxon>fabids</taxon>
        <taxon>Rosales</taxon>
        <taxon>Rosaceae</taxon>
        <taxon>Rosoideae</taxon>
        <taxon>Rosoideae incertae sedis</taxon>
        <taxon>Rubus</taxon>
    </lineage>
</organism>
<evidence type="ECO:0000313" key="3">
    <source>
        <dbReference type="EMBL" id="KAK9946530.1"/>
    </source>
</evidence>
<dbReference type="SUPFAM" id="SSF51735">
    <property type="entry name" value="NAD(P)-binding Rossmann-fold domains"/>
    <property type="match status" value="1"/>
</dbReference>
<evidence type="ECO:0000313" key="4">
    <source>
        <dbReference type="Proteomes" id="UP001457282"/>
    </source>
</evidence>
<sequence length="137" mass="15080">MRVVVTGASGFLGGRLCHELLKQGHSVRALVRPTSDLSPCLHRHPTVTVPLNSFTVTSLTTSRSCPPSPAAASFSTQPPSSSPGFLTLQLLPSQRWGIEERVASSQRDRDRRESHLHVVVFRSRIDRRSCRGRDSVP</sequence>
<dbReference type="Gene3D" id="3.40.50.720">
    <property type="entry name" value="NAD(P)-binding Rossmann-like Domain"/>
    <property type="match status" value="1"/>
</dbReference>
<dbReference type="InterPro" id="IPR036291">
    <property type="entry name" value="NAD(P)-bd_dom_sf"/>
</dbReference>
<feature type="compositionally biased region" description="Low complexity" evidence="1">
    <location>
        <begin position="60"/>
        <end position="83"/>
    </location>
</feature>
<evidence type="ECO:0000259" key="2">
    <source>
        <dbReference type="Pfam" id="PF01370"/>
    </source>
</evidence>
<gene>
    <name evidence="3" type="ORF">M0R45_011992</name>
</gene>
<reference evidence="3 4" key="1">
    <citation type="journal article" date="2023" name="G3 (Bethesda)">
        <title>A chromosome-length genome assembly and annotation of blackberry (Rubus argutus, cv. 'Hillquist').</title>
        <authorList>
            <person name="Bruna T."/>
            <person name="Aryal R."/>
            <person name="Dudchenko O."/>
            <person name="Sargent D.J."/>
            <person name="Mead D."/>
            <person name="Buti M."/>
            <person name="Cavallini A."/>
            <person name="Hytonen T."/>
            <person name="Andres J."/>
            <person name="Pham M."/>
            <person name="Weisz D."/>
            <person name="Mascagni F."/>
            <person name="Usai G."/>
            <person name="Natali L."/>
            <person name="Bassil N."/>
            <person name="Fernandez G.E."/>
            <person name="Lomsadze A."/>
            <person name="Armour M."/>
            <person name="Olukolu B."/>
            <person name="Poorten T."/>
            <person name="Britton C."/>
            <person name="Davik J."/>
            <person name="Ashrafi H."/>
            <person name="Aiden E.L."/>
            <person name="Borodovsky M."/>
            <person name="Worthington M."/>
        </authorList>
    </citation>
    <scope>NUCLEOTIDE SEQUENCE [LARGE SCALE GENOMIC DNA]</scope>
    <source>
        <strain evidence="3">PI 553951</strain>
    </source>
</reference>
<dbReference type="Proteomes" id="UP001457282">
    <property type="component" value="Unassembled WGS sequence"/>
</dbReference>
<dbReference type="InterPro" id="IPR051783">
    <property type="entry name" value="NAD(P)-dependent_oxidoreduct"/>
</dbReference>